<evidence type="ECO:0000259" key="7">
    <source>
        <dbReference type="PROSITE" id="PS51918"/>
    </source>
</evidence>
<dbReference type="PIRSF" id="PIRSF037420">
    <property type="entry name" value="PQQ_syn_pqqE"/>
    <property type="match status" value="1"/>
</dbReference>
<dbReference type="SMART" id="SM00729">
    <property type="entry name" value="Elp3"/>
    <property type="match status" value="1"/>
</dbReference>
<dbReference type="CDD" id="cd01335">
    <property type="entry name" value="Radical_SAM"/>
    <property type="match status" value="1"/>
</dbReference>
<keyword evidence="4" id="KW-0479">Metal-binding</keyword>
<name>A0A6N9TT57_DISTH</name>
<dbReference type="Pfam" id="PF04055">
    <property type="entry name" value="Radical_SAM"/>
    <property type="match status" value="1"/>
</dbReference>
<comment type="caution">
    <text evidence="8">The sequence shown here is derived from an EMBL/GenBank/DDBJ whole genome shotgun (WGS) entry which is preliminary data.</text>
</comment>
<dbReference type="InterPro" id="IPR013785">
    <property type="entry name" value="Aldolase_TIM"/>
</dbReference>
<evidence type="ECO:0000256" key="3">
    <source>
        <dbReference type="ARBA" id="ARBA00022691"/>
    </source>
</evidence>
<dbReference type="PANTHER" id="PTHR11228">
    <property type="entry name" value="RADICAL SAM DOMAIN PROTEIN"/>
    <property type="match status" value="1"/>
</dbReference>
<evidence type="ECO:0000313" key="8">
    <source>
        <dbReference type="EMBL" id="NDY43273.1"/>
    </source>
</evidence>
<feature type="domain" description="Radical SAM core" evidence="7">
    <location>
        <begin position="2"/>
        <end position="215"/>
    </location>
</feature>
<sequence>METPCDHLYIELTDRCNLACRHCYLAAGPAGARTLETAVVRQALEDFRRLGGLSVALSGGEPLLHPDWRVLARAAADLGLAATVVTNGWALGPEDLEFLLDSGARLALSLDGARAATHDAIRAPGGFRRVGHVLDRLAALGAQERCIVCFTPNHENVGELYPLARRLSGWGFRHLYVSSLEDRGREREHAPELGLTTADRVRLLTQLVLLLTDPALDLALDLGHLQYFLARLLGWDDGPGDPIEGTLRVAPDGRVYLTAYVDDDRFVLGDLHQERLHEIGGRPVLAEWIRRAEARRAHPPGACAACRHRWVCGGGSPARAFAVHGTLEGPDEFCEAKQAFLEAWYRSLA</sequence>
<dbReference type="AlphaFoldDB" id="A0A6N9TT57"/>
<evidence type="ECO:0000256" key="4">
    <source>
        <dbReference type="ARBA" id="ARBA00022723"/>
    </source>
</evidence>
<dbReference type="InterPro" id="IPR058240">
    <property type="entry name" value="rSAM_sf"/>
</dbReference>
<keyword evidence="5" id="KW-0408">Iron</keyword>
<keyword evidence="3" id="KW-0949">S-adenosyl-L-methionine</keyword>
<keyword evidence="2" id="KW-0004">4Fe-4S</keyword>
<comment type="cofactor">
    <cofactor evidence="1">
        <name>[4Fe-4S] cluster</name>
        <dbReference type="ChEBI" id="CHEBI:49883"/>
    </cofactor>
</comment>
<proteinExistence type="predicted"/>
<dbReference type="InterPro" id="IPR007197">
    <property type="entry name" value="rSAM"/>
</dbReference>
<dbReference type="GO" id="GO:0046872">
    <property type="term" value="F:metal ion binding"/>
    <property type="evidence" value="ECO:0007669"/>
    <property type="project" value="UniProtKB-KW"/>
</dbReference>
<evidence type="ECO:0000256" key="2">
    <source>
        <dbReference type="ARBA" id="ARBA00022485"/>
    </source>
</evidence>
<dbReference type="SUPFAM" id="SSF102114">
    <property type="entry name" value="Radical SAM enzymes"/>
    <property type="match status" value="1"/>
</dbReference>
<dbReference type="EMBL" id="JAAGRR010000141">
    <property type="protein sequence ID" value="NDY43273.1"/>
    <property type="molecule type" value="Genomic_DNA"/>
</dbReference>
<dbReference type="SFLD" id="SFLDS00029">
    <property type="entry name" value="Radical_SAM"/>
    <property type="match status" value="1"/>
</dbReference>
<dbReference type="InterPro" id="IPR017200">
    <property type="entry name" value="PqqE-like"/>
</dbReference>
<organism evidence="8 9">
    <name type="scientific">Dissulfurirhabdus thermomarina</name>
    <dbReference type="NCBI Taxonomy" id="1765737"/>
    <lineage>
        <taxon>Bacteria</taxon>
        <taxon>Deltaproteobacteria</taxon>
        <taxon>Dissulfurirhabdaceae</taxon>
        <taxon>Dissulfurirhabdus</taxon>
    </lineage>
</organism>
<evidence type="ECO:0000256" key="1">
    <source>
        <dbReference type="ARBA" id="ARBA00001966"/>
    </source>
</evidence>
<dbReference type="PROSITE" id="PS51918">
    <property type="entry name" value="RADICAL_SAM"/>
    <property type="match status" value="1"/>
</dbReference>
<keyword evidence="9" id="KW-1185">Reference proteome</keyword>
<reference evidence="8 9" key="1">
    <citation type="submission" date="2020-02" db="EMBL/GenBank/DDBJ databases">
        <title>Comparative genomics of sulfur disproportionating microorganisms.</title>
        <authorList>
            <person name="Ward L.M."/>
            <person name="Bertran E."/>
            <person name="Johnston D.T."/>
        </authorList>
    </citation>
    <scope>NUCLEOTIDE SEQUENCE [LARGE SCALE GENOMIC DNA]</scope>
    <source>
        <strain evidence="8 9">DSM 100025</strain>
    </source>
</reference>
<dbReference type="GO" id="GO:0003824">
    <property type="term" value="F:catalytic activity"/>
    <property type="evidence" value="ECO:0007669"/>
    <property type="project" value="InterPro"/>
</dbReference>
<dbReference type="NCBIfam" id="TIGR04085">
    <property type="entry name" value="rSAM_more_4Fe4S"/>
    <property type="match status" value="1"/>
</dbReference>
<accession>A0A6N9TT57</accession>
<evidence type="ECO:0000313" key="9">
    <source>
        <dbReference type="Proteomes" id="UP000469346"/>
    </source>
</evidence>
<evidence type="ECO:0000256" key="6">
    <source>
        <dbReference type="ARBA" id="ARBA00023014"/>
    </source>
</evidence>
<keyword evidence="6" id="KW-0411">Iron-sulfur</keyword>
<dbReference type="RefSeq" id="WP_163299383.1">
    <property type="nucleotide sequence ID" value="NZ_JAAGRR010000141.1"/>
</dbReference>
<dbReference type="GO" id="GO:0051539">
    <property type="term" value="F:4 iron, 4 sulfur cluster binding"/>
    <property type="evidence" value="ECO:0007669"/>
    <property type="project" value="UniProtKB-KW"/>
</dbReference>
<protein>
    <submittedName>
        <fullName evidence="8">Radical SAM protein</fullName>
    </submittedName>
</protein>
<dbReference type="Gene3D" id="3.20.20.70">
    <property type="entry name" value="Aldolase class I"/>
    <property type="match status" value="1"/>
</dbReference>
<evidence type="ECO:0000256" key="5">
    <source>
        <dbReference type="ARBA" id="ARBA00023004"/>
    </source>
</evidence>
<dbReference type="Proteomes" id="UP000469346">
    <property type="component" value="Unassembled WGS sequence"/>
</dbReference>
<gene>
    <name evidence="8" type="ORF">G3N55_10520</name>
</gene>
<dbReference type="PANTHER" id="PTHR11228:SF7">
    <property type="entry name" value="PQQA PEPTIDE CYCLASE"/>
    <property type="match status" value="1"/>
</dbReference>
<dbReference type="SFLD" id="SFLDG01067">
    <property type="entry name" value="SPASM/twitch_domain_containing"/>
    <property type="match status" value="1"/>
</dbReference>
<dbReference type="InterPro" id="IPR006638">
    <property type="entry name" value="Elp3/MiaA/NifB-like_rSAM"/>
</dbReference>
<dbReference type="InterPro" id="IPR050377">
    <property type="entry name" value="Radical_SAM_PqqE_MftC-like"/>
</dbReference>
<dbReference type="InterPro" id="IPR023885">
    <property type="entry name" value="4Fe4S-binding_SPASM_dom"/>
</dbReference>